<organism evidence="2 3">
    <name type="scientific">Candidatus Blackburnbacteria bacterium RIFCSPLOWO2_01_FULL_40_20</name>
    <dbReference type="NCBI Taxonomy" id="1797519"/>
    <lineage>
        <taxon>Bacteria</taxon>
        <taxon>Candidatus Blackburniibacteriota</taxon>
    </lineage>
</organism>
<dbReference type="AlphaFoldDB" id="A0A1G1VF42"/>
<accession>A0A1G1VF42</accession>
<dbReference type="Proteomes" id="UP000178659">
    <property type="component" value="Unassembled WGS sequence"/>
</dbReference>
<keyword evidence="1" id="KW-1133">Transmembrane helix</keyword>
<keyword evidence="1" id="KW-0812">Transmembrane</keyword>
<feature type="transmembrane region" description="Helical" evidence="1">
    <location>
        <begin position="25"/>
        <end position="47"/>
    </location>
</feature>
<reference evidence="2 3" key="1">
    <citation type="journal article" date="2016" name="Nat. Commun.">
        <title>Thousands of microbial genomes shed light on interconnected biogeochemical processes in an aquifer system.</title>
        <authorList>
            <person name="Anantharaman K."/>
            <person name="Brown C.T."/>
            <person name="Hug L.A."/>
            <person name="Sharon I."/>
            <person name="Castelle C.J."/>
            <person name="Probst A.J."/>
            <person name="Thomas B.C."/>
            <person name="Singh A."/>
            <person name="Wilkins M.J."/>
            <person name="Karaoz U."/>
            <person name="Brodie E.L."/>
            <person name="Williams K.H."/>
            <person name="Hubbard S.S."/>
            <person name="Banfield J.F."/>
        </authorList>
    </citation>
    <scope>NUCLEOTIDE SEQUENCE [LARGE SCALE GENOMIC DNA]</scope>
</reference>
<feature type="transmembrane region" description="Helical" evidence="1">
    <location>
        <begin position="67"/>
        <end position="88"/>
    </location>
</feature>
<evidence type="ECO:0000256" key="1">
    <source>
        <dbReference type="SAM" id="Phobius"/>
    </source>
</evidence>
<name>A0A1G1VF42_9BACT</name>
<keyword evidence="1" id="KW-0472">Membrane</keyword>
<evidence type="ECO:0000313" key="2">
    <source>
        <dbReference type="EMBL" id="OGY13896.1"/>
    </source>
</evidence>
<gene>
    <name evidence="2" type="ORF">A3A77_01205</name>
</gene>
<evidence type="ECO:0008006" key="4">
    <source>
        <dbReference type="Google" id="ProtNLM"/>
    </source>
</evidence>
<dbReference type="EMBL" id="MHCC01000007">
    <property type="protein sequence ID" value="OGY13896.1"/>
    <property type="molecule type" value="Genomic_DNA"/>
</dbReference>
<feature type="transmembrane region" description="Helical" evidence="1">
    <location>
        <begin position="100"/>
        <end position="123"/>
    </location>
</feature>
<comment type="caution">
    <text evidence="2">The sequence shown here is derived from an EMBL/GenBank/DDBJ whole genome shotgun (WGS) entry which is preliminary data.</text>
</comment>
<sequence>METKKFLNLIPKLGKSEEVQSNGKYLLINGISLIAAGSILSFFWPKLPPQVPLFYSKPWGEAQLAKPYFLAVPLLMSAVFLILNLLLTQKLDNYIFLKKSLIFGTTIISVLASVAVIRIVLLII</sequence>
<proteinExistence type="predicted"/>
<protein>
    <recommendedName>
        <fullName evidence="4">DUF1648 domain-containing protein</fullName>
    </recommendedName>
</protein>
<evidence type="ECO:0000313" key="3">
    <source>
        <dbReference type="Proteomes" id="UP000178659"/>
    </source>
</evidence>